<evidence type="ECO:0000256" key="5">
    <source>
        <dbReference type="ARBA" id="ARBA00023136"/>
    </source>
</evidence>
<dbReference type="Pfam" id="PF02687">
    <property type="entry name" value="FtsX"/>
    <property type="match status" value="2"/>
</dbReference>
<protein>
    <submittedName>
        <fullName evidence="9">ABC transporter permease</fullName>
    </submittedName>
</protein>
<keyword evidence="4 7" id="KW-1133">Transmembrane helix</keyword>
<dbReference type="EMBL" id="CP102290">
    <property type="protein sequence ID" value="UWP58195.1"/>
    <property type="molecule type" value="Genomic_DNA"/>
</dbReference>
<proteinExistence type="inferred from homology"/>
<keyword evidence="3 7" id="KW-0812">Transmembrane</keyword>
<evidence type="ECO:0000256" key="4">
    <source>
        <dbReference type="ARBA" id="ARBA00022989"/>
    </source>
</evidence>
<gene>
    <name evidence="9" type="ORF">NQ502_12485</name>
</gene>
<comment type="subcellular location">
    <subcellularLocation>
        <location evidence="1">Cell membrane</location>
        <topology evidence="1">Multi-pass membrane protein</topology>
    </subcellularLocation>
</comment>
<evidence type="ECO:0000256" key="7">
    <source>
        <dbReference type="SAM" id="Phobius"/>
    </source>
</evidence>
<dbReference type="InterPro" id="IPR003838">
    <property type="entry name" value="ABC3_permease_C"/>
</dbReference>
<feature type="transmembrane region" description="Helical" evidence="7">
    <location>
        <begin position="706"/>
        <end position="726"/>
    </location>
</feature>
<evidence type="ECO:0000313" key="10">
    <source>
        <dbReference type="Proteomes" id="UP001060164"/>
    </source>
</evidence>
<evidence type="ECO:0000256" key="3">
    <source>
        <dbReference type="ARBA" id="ARBA00022692"/>
    </source>
</evidence>
<feature type="domain" description="ABC3 transporter permease C-terminal" evidence="8">
    <location>
        <begin position="710"/>
        <end position="825"/>
    </location>
</feature>
<sequence length="836" mass="94298">MIRVRNKEVVADVARTTYRANRKQNLLAAFAIFLTTFLIAVVLAIGVSYWNTVSLRQVRMSGMDYDIELTEPRGDQVVKIRSMDEVRYAGVAVKCAVLEQYLDRMLDKTRLYWLDETCWEKQTIPALERYEGSYPEKENEIMLSGSALKAMGIEHPRKGMVLPLDYFTLAEGGDEEILEKDFILSGWFADYTGKDSGFISRSFFEQTGVKQTDFTQGSLKISLDHALYSEDDIVKMQNSIDLGYNQIIKADYDTIDSFCKAVIGLTVMLAMIFISGYLFIYNTMYISISKNIRYYGQLKTIGMTSAQLKGIIYRQAFWNFLIGAPPGLASAALLSRAVIPRILHLLNTTLSTDEVMQAQPWVFAAAGVFAFLTNLMSSRKPAEMTGNCSPIEALRYTGDIRSSKAKEREGGGLAFMAYQNMFRDKKQAAVIFLSLTIAVSVFLVVNVYIRGNDARFILDKICSRDIEFKNETTLEDDRQQLITDDKIAAIAAIPGIKSVRRVSSTDAVVPYQEEAYGTYLKELYESRYSPGDYGEDMISYRENPENGRFMPRFIGIDERGFEVLNESLGHVLDKTEFENGETAVSVNYLTEGDSGLTGKTVRFSLPEGREPEKENAVRIAAVGDGTINPAYFAGGYIPDLIVSEKFAKELLEETFAELIDVEYEEPYSKETEQRVKEVFAGEKKISCESKLERYADMKNSEMQVKVLGNSIGIIMALLAVLNYLNMMAAGIQNRMREFAVLESIGMTSRQIKKMLTIEGAGYAVISNMAAMLFGIPASYVVFQNMNIYRIPYTIPWLENLLLFTVITGLCMTAPALLYRRSRKESIIERLRRSEEQ</sequence>
<evidence type="ECO:0000259" key="8">
    <source>
        <dbReference type="Pfam" id="PF02687"/>
    </source>
</evidence>
<feature type="transmembrane region" description="Helical" evidence="7">
    <location>
        <begin position="261"/>
        <end position="280"/>
    </location>
</feature>
<dbReference type="InterPro" id="IPR050250">
    <property type="entry name" value="Macrolide_Exporter_MacB"/>
</dbReference>
<evidence type="ECO:0000256" key="6">
    <source>
        <dbReference type="ARBA" id="ARBA00038076"/>
    </source>
</evidence>
<dbReference type="Proteomes" id="UP001060164">
    <property type="component" value="Chromosome"/>
</dbReference>
<dbReference type="PANTHER" id="PTHR30572">
    <property type="entry name" value="MEMBRANE COMPONENT OF TRANSPORTER-RELATED"/>
    <property type="match status" value="1"/>
</dbReference>
<comment type="similarity">
    <text evidence="6">Belongs to the ABC-4 integral membrane protein family.</text>
</comment>
<evidence type="ECO:0000256" key="2">
    <source>
        <dbReference type="ARBA" id="ARBA00022475"/>
    </source>
</evidence>
<feature type="domain" description="ABC3 transporter permease C-terminal" evidence="8">
    <location>
        <begin position="267"/>
        <end position="376"/>
    </location>
</feature>
<keyword evidence="2" id="KW-1003">Cell membrane</keyword>
<dbReference type="RefSeq" id="WP_028529253.1">
    <property type="nucleotide sequence ID" value="NZ_CABLBR010000021.1"/>
</dbReference>
<keyword evidence="10" id="KW-1185">Reference proteome</keyword>
<evidence type="ECO:0000313" key="9">
    <source>
        <dbReference type="EMBL" id="UWP58195.1"/>
    </source>
</evidence>
<keyword evidence="5 7" id="KW-0472">Membrane</keyword>
<reference evidence="9" key="1">
    <citation type="journal article" date="2022" name="Cell">
        <title>Design, construction, and in vivo augmentation of a complex gut microbiome.</title>
        <authorList>
            <person name="Cheng A.G."/>
            <person name="Ho P.Y."/>
            <person name="Aranda-Diaz A."/>
            <person name="Jain S."/>
            <person name="Yu F.B."/>
            <person name="Meng X."/>
            <person name="Wang M."/>
            <person name="Iakiviak M."/>
            <person name="Nagashima K."/>
            <person name="Zhao A."/>
            <person name="Murugkar P."/>
            <person name="Patil A."/>
            <person name="Atabakhsh K."/>
            <person name="Weakley A."/>
            <person name="Yan J."/>
            <person name="Brumbaugh A.R."/>
            <person name="Higginbottom S."/>
            <person name="Dimas A."/>
            <person name="Shiver A.L."/>
            <person name="Deutschbauer A."/>
            <person name="Neff N."/>
            <person name="Sonnenburg J.L."/>
            <person name="Huang K.C."/>
            <person name="Fischbach M.A."/>
        </authorList>
    </citation>
    <scope>NUCLEOTIDE SEQUENCE</scope>
    <source>
        <strain evidence="9">DSM 19829</strain>
    </source>
</reference>
<accession>A0ABY5VCD3</accession>
<feature type="transmembrane region" description="Helical" evidence="7">
    <location>
        <begin position="26"/>
        <end position="50"/>
    </location>
</feature>
<name>A0ABY5VCD3_9FIRM</name>
<feature type="transmembrane region" description="Helical" evidence="7">
    <location>
        <begin position="759"/>
        <end position="780"/>
    </location>
</feature>
<feature type="transmembrane region" description="Helical" evidence="7">
    <location>
        <begin position="800"/>
        <end position="818"/>
    </location>
</feature>
<feature type="transmembrane region" description="Helical" evidence="7">
    <location>
        <begin position="317"/>
        <end position="338"/>
    </location>
</feature>
<feature type="transmembrane region" description="Helical" evidence="7">
    <location>
        <begin position="428"/>
        <end position="449"/>
    </location>
</feature>
<organism evidence="9 10">
    <name type="scientific">Ruminococcus gauvreauii</name>
    <dbReference type="NCBI Taxonomy" id="438033"/>
    <lineage>
        <taxon>Bacteria</taxon>
        <taxon>Bacillati</taxon>
        <taxon>Bacillota</taxon>
        <taxon>Clostridia</taxon>
        <taxon>Eubacteriales</taxon>
        <taxon>Oscillospiraceae</taxon>
        <taxon>Ruminococcus</taxon>
    </lineage>
</organism>
<dbReference type="PANTHER" id="PTHR30572:SF4">
    <property type="entry name" value="ABC TRANSPORTER PERMEASE YTRF"/>
    <property type="match status" value="1"/>
</dbReference>
<evidence type="ECO:0000256" key="1">
    <source>
        <dbReference type="ARBA" id="ARBA00004651"/>
    </source>
</evidence>
<feature type="transmembrane region" description="Helical" evidence="7">
    <location>
        <begin position="358"/>
        <end position="376"/>
    </location>
</feature>